<evidence type="ECO:0000256" key="6">
    <source>
        <dbReference type="ARBA" id="ARBA00022723"/>
    </source>
</evidence>
<comment type="cofactor">
    <cofactor evidence="14 17">
        <name>heme b</name>
        <dbReference type="ChEBI" id="CHEBI:60344"/>
    </cofactor>
    <text evidence="14 17">Binds 1 heme b (iron(II)-protoporphyrin IX) group per subunit.</text>
</comment>
<feature type="disulfide bond" evidence="16">
    <location>
        <begin position="77"/>
        <end position="82"/>
    </location>
</feature>
<comment type="function">
    <text evidence="17">Removal of H(2)O(2), oxidation of toxic reductants, biosynthesis and degradation of lignin, suberization, auxin catabolism, response to environmental stresses such as wounding, pathogen attack and oxidative stress.</text>
</comment>
<evidence type="ECO:0000256" key="9">
    <source>
        <dbReference type="ARBA" id="ARBA00023004"/>
    </source>
</evidence>
<evidence type="ECO:0000256" key="1">
    <source>
        <dbReference type="ARBA" id="ARBA00000189"/>
    </source>
</evidence>
<keyword evidence="17" id="KW-0376">Hydrogen peroxide</keyword>
<dbReference type="Proteomes" id="UP001152484">
    <property type="component" value="Unassembled WGS sequence"/>
</dbReference>
<feature type="binding site" evidence="14">
    <location>
        <position position="83"/>
    </location>
    <ligand>
        <name>Ca(2+)</name>
        <dbReference type="ChEBI" id="CHEBI:29108"/>
        <label>1</label>
    </ligand>
</feature>
<dbReference type="EMBL" id="CAMAPE010000045">
    <property type="protein sequence ID" value="CAH9103163.1"/>
    <property type="molecule type" value="Genomic_DNA"/>
</dbReference>
<keyword evidence="4 17" id="KW-0575">Peroxidase</keyword>
<dbReference type="OrthoDB" id="2113341at2759"/>
<gene>
    <name evidence="19" type="ORF">CEURO_LOCUS16019</name>
</gene>
<organism evidence="19 20">
    <name type="scientific">Cuscuta europaea</name>
    <name type="common">European dodder</name>
    <dbReference type="NCBI Taxonomy" id="41803"/>
    <lineage>
        <taxon>Eukaryota</taxon>
        <taxon>Viridiplantae</taxon>
        <taxon>Streptophyta</taxon>
        <taxon>Embryophyta</taxon>
        <taxon>Tracheophyta</taxon>
        <taxon>Spermatophyta</taxon>
        <taxon>Magnoliopsida</taxon>
        <taxon>eudicotyledons</taxon>
        <taxon>Gunneridae</taxon>
        <taxon>Pentapetalae</taxon>
        <taxon>asterids</taxon>
        <taxon>lamiids</taxon>
        <taxon>Solanales</taxon>
        <taxon>Convolvulaceae</taxon>
        <taxon>Cuscuteae</taxon>
        <taxon>Cuscuta</taxon>
        <taxon>Cuscuta subgen. Cuscuta</taxon>
    </lineage>
</organism>
<evidence type="ECO:0000256" key="15">
    <source>
        <dbReference type="PIRSR" id="PIRSR600823-4"/>
    </source>
</evidence>
<evidence type="ECO:0000256" key="2">
    <source>
        <dbReference type="ARBA" id="ARBA00006873"/>
    </source>
</evidence>
<feature type="binding site" evidence="14">
    <location>
        <position position="249"/>
    </location>
    <ligand>
        <name>Ca(2+)</name>
        <dbReference type="ChEBI" id="CHEBI:29108"/>
        <label>2</label>
    </ligand>
</feature>
<sequence>MAITRAPLSLHSAAFRLSLFALFFSLLFVMTSAQLSANFYSSSCPSALSIIQGIVNSTVQNETRMGASLLRLHFHDCFVNGCDASILLDDTANFTGEKTAPANNNSVRGFDVIDTIKAALENTSACPGIVSCADIVAVAARDSVVALRGPSWNVLLGRRDSTNASLATANTDIPGPNFNLTQLINSFSKKGFNTTEMVALSGSHTIGQARCTTFRGRIYNDTNINATFAQPLRANCGQSGDDDNLAPLDETTPTSFDNNYYVNLQGQNGLLHSDQELFTGNGGRADAFVTTYGSDSSTFASDFANAMLKMSNLSPLTGSNGEIRTNCRKTN</sequence>
<evidence type="ECO:0000256" key="3">
    <source>
        <dbReference type="ARBA" id="ARBA00012313"/>
    </source>
</evidence>
<feature type="active site" description="Proton acceptor" evidence="12">
    <location>
        <position position="75"/>
    </location>
</feature>
<dbReference type="PROSITE" id="PS00436">
    <property type="entry name" value="PEROXIDASE_2"/>
    <property type="match status" value="1"/>
</dbReference>
<dbReference type="GO" id="GO:0005576">
    <property type="term" value="C:extracellular region"/>
    <property type="evidence" value="ECO:0007669"/>
    <property type="project" value="UniProtKB-SubCell"/>
</dbReference>
<keyword evidence="17" id="KW-0964">Secreted</keyword>
<evidence type="ECO:0000256" key="10">
    <source>
        <dbReference type="ARBA" id="ARBA00023157"/>
    </source>
</evidence>
<dbReference type="CDD" id="cd00693">
    <property type="entry name" value="secretory_peroxidase"/>
    <property type="match status" value="1"/>
</dbReference>
<feature type="binding site" description="axial binding residue" evidence="14">
    <location>
        <position position="204"/>
    </location>
    <ligand>
        <name>heme b</name>
        <dbReference type="ChEBI" id="CHEBI:60344"/>
    </ligand>
    <ligandPart>
        <name>Fe</name>
        <dbReference type="ChEBI" id="CHEBI:18248"/>
    </ligandPart>
</feature>
<proteinExistence type="inferred from homology"/>
<comment type="subcellular location">
    <subcellularLocation>
        <location evidence="17">Secreted</location>
    </subcellularLocation>
</comment>
<evidence type="ECO:0000256" key="13">
    <source>
        <dbReference type="PIRSR" id="PIRSR600823-2"/>
    </source>
</evidence>
<evidence type="ECO:0000256" key="4">
    <source>
        <dbReference type="ARBA" id="ARBA00022559"/>
    </source>
</evidence>
<feature type="binding site" evidence="14">
    <location>
        <position position="76"/>
    </location>
    <ligand>
        <name>Ca(2+)</name>
        <dbReference type="ChEBI" id="CHEBI:29108"/>
        <label>1</label>
    </ligand>
</feature>
<dbReference type="FunFam" id="1.10.420.10:FF:000001">
    <property type="entry name" value="Peroxidase"/>
    <property type="match status" value="1"/>
</dbReference>
<evidence type="ECO:0000256" key="7">
    <source>
        <dbReference type="ARBA" id="ARBA00022837"/>
    </source>
</evidence>
<evidence type="ECO:0000256" key="16">
    <source>
        <dbReference type="PIRSR" id="PIRSR600823-5"/>
    </source>
</evidence>
<evidence type="ECO:0000256" key="11">
    <source>
        <dbReference type="ARBA" id="ARBA00023180"/>
    </source>
</evidence>
<comment type="catalytic activity">
    <reaction evidence="1 17">
        <text>2 a phenolic donor + H2O2 = 2 a phenolic radical donor + 2 H2O</text>
        <dbReference type="Rhea" id="RHEA:56136"/>
        <dbReference type="ChEBI" id="CHEBI:15377"/>
        <dbReference type="ChEBI" id="CHEBI:16240"/>
        <dbReference type="ChEBI" id="CHEBI:139520"/>
        <dbReference type="ChEBI" id="CHEBI:139521"/>
        <dbReference type="EC" id="1.11.1.7"/>
    </reaction>
</comment>
<dbReference type="GO" id="GO:0046872">
    <property type="term" value="F:metal ion binding"/>
    <property type="evidence" value="ECO:0007669"/>
    <property type="project" value="UniProtKB-UniRule"/>
</dbReference>
<dbReference type="GO" id="GO:0006979">
    <property type="term" value="P:response to oxidative stress"/>
    <property type="evidence" value="ECO:0007669"/>
    <property type="project" value="UniProtKB-UniRule"/>
</dbReference>
<dbReference type="PRINTS" id="PR00461">
    <property type="entry name" value="PLPEROXIDASE"/>
</dbReference>
<dbReference type="PROSITE" id="PS50873">
    <property type="entry name" value="PEROXIDASE_4"/>
    <property type="match status" value="1"/>
</dbReference>
<keyword evidence="6 14" id="KW-0479">Metal-binding</keyword>
<dbReference type="InterPro" id="IPR019794">
    <property type="entry name" value="Peroxidases_AS"/>
</dbReference>
<keyword evidence="5 17" id="KW-0349">Heme</keyword>
<feature type="signal peptide" evidence="17">
    <location>
        <begin position="1"/>
        <end position="33"/>
    </location>
</feature>
<keyword evidence="11" id="KW-0325">Glycoprotein</keyword>
<feature type="disulfide bond" evidence="16">
    <location>
        <begin position="132"/>
        <end position="327"/>
    </location>
</feature>
<dbReference type="Gene3D" id="1.10.420.10">
    <property type="entry name" value="Peroxidase, domain 2"/>
    <property type="match status" value="1"/>
</dbReference>
<feature type="binding site" evidence="14">
    <location>
        <position position="85"/>
    </location>
    <ligand>
        <name>Ca(2+)</name>
        <dbReference type="ChEBI" id="CHEBI:29108"/>
        <label>1</label>
    </ligand>
</feature>
<feature type="chain" id="PRO_5040546815" description="Peroxidase" evidence="17">
    <location>
        <begin position="34"/>
        <end position="331"/>
    </location>
</feature>
<evidence type="ECO:0000313" key="20">
    <source>
        <dbReference type="Proteomes" id="UP001152484"/>
    </source>
</evidence>
<dbReference type="GO" id="GO:0020037">
    <property type="term" value="F:heme binding"/>
    <property type="evidence" value="ECO:0007669"/>
    <property type="project" value="UniProtKB-UniRule"/>
</dbReference>
<dbReference type="PANTHER" id="PTHR31388">
    <property type="entry name" value="PEROXIDASE 72-RELATED"/>
    <property type="match status" value="1"/>
</dbReference>
<dbReference type="EC" id="1.11.1.7" evidence="3 17"/>
<feature type="binding site" evidence="14">
    <location>
        <position position="79"/>
    </location>
    <ligand>
        <name>Ca(2+)</name>
        <dbReference type="ChEBI" id="CHEBI:29108"/>
        <label>1</label>
    </ligand>
</feature>
<dbReference type="FunFam" id="1.10.520.10:FF:000009">
    <property type="entry name" value="Peroxidase"/>
    <property type="match status" value="1"/>
</dbReference>
<dbReference type="InterPro" id="IPR000823">
    <property type="entry name" value="Peroxidase_pln"/>
</dbReference>
<dbReference type="PROSITE" id="PS00435">
    <property type="entry name" value="PEROXIDASE_1"/>
    <property type="match status" value="1"/>
</dbReference>
<dbReference type="PANTHER" id="PTHR31388:SF247">
    <property type="entry name" value="PEROXIDASE"/>
    <property type="match status" value="1"/>
</dbReference>
<dbReference type="PRINTS" id="PR00458">
    <property type="entry name" value="PEROXIDASE"/>
</dbReference>
<comment type="cofactor">
    <cofactor evidence="14 17">
        <name>Ca(2+)</name>
        <dbReference type="ChEBI" id="CHEBI:29108"/>
    </cofactor>
    <text evidence="14 17">Binds 2 calcium ions per subunit.</text>
</comment>
<accession>A0A9P1EG19</accession>
<keyword evidence="8 17" id="KW-0560">Oxidoreductase</keyword>
<evidence type="ECO:0000256" key="17">
    <source>
        <dbReference type="RuleBase" id="RU362060"/>
    </source>
</evidence>
<feature type="binding site" evidence="13">
    <location>
        <position position="174"/>
    </location>
    <ligand>
        <name>substrate</name>
    </ligand>
</feature>
<name>A0A9P1EG19_CUSEU</name>
<keyword evidence="17" id="KW-0732">Signal</keyword>
<dbReference type="Gene3D" id="1.10.520.10">
    <property type="match status" value="1"/>
</dbReference>
<dbReference type="InterPro" id="IPR033905">
    <property type="entry name" value="Secretory_peroxidase"/>
</dbReference>
<comment type="similarity">
    <text evidence="2">Belongs to the peroxidase family. Ascorbate peroxidase subfamily.</text>
</comment>
<feature type="binding site" evidence="14">
    <location>
        <position position="252"/>
    </location>
    <ligand>
        <name>Ca(2+)</name>
        <dbReference type="ChEBI" id="CHEBI:29108"/>
        <label>2</label>
    </ligand>
</feature>
<feature type="binding site" evidence="14">
    <location>
        <position position="205"/>
    </location>
    <ligand>
        <name>Ca(2+)</name>
        <dbReference type="ChEBI" id="CHEBI:29108"/>
        <label>2</label>
    </ligand>
</feature>
<feature type="binding site" evidence="14">
    <location>
        <position position="97"/>
    </location>
    <ligand>
        <name>Ca(2+)</name>
        <dbReference type="ChEBI" id="CHEBI:29108"/>
        <label>1</label>
    </ligand>
</feature>
<comment type="similarity">
    <text evidence="17">Belongs to the peroxidase family. Classical plant (class III) peroxidase subfamily.</text>
</comment>
<evidence type="ECO:0000256" key="12">
    <source>
        <dbReference type="PIRSR" id="PIRSR600823-1"/>
    </source>
</evidence>
<feature type="domain" description="Plant heme peroxidase family profile" evidence="18">
    <location>
        <begin position="34"/>
        <end position="331"/>
    </location>
</feature>
<keyword evidence="20" id="KW-1185">Reference proteome</keyword>
<evidence type="ECO:0000256" key="14">
    <source>
        <dbReference type="PIRSR" id="PIRSR600823-3"/>
    </source>
</evidence>
<protein>
    <recommendedName>
        <fullName evidence="3 17">Peroxidase</fullName>
        <ecNumber evidence="3 17">1.11.1.7</ecNumber>
    </recommendedName>
</protein>
<feature type="disulfide bond" evidence="16">
    <location>
        <begin position="211"/>
        <end position="236"/>
    </location>
</feature>
<keyword evidence="10 16" id="KW-1015">Disulfide bond</keyword>
<feature type="disulfide bond" evidence="16">
    <location>
        <begin position="44"/>
        <end position="126"/>
    </location>
</feature>
<dbReference type="GO" id="GO:0140825">
    <property type="term" value="F:lactoperoxidase activity"/>
    <property type="evidence" value="ECO:0007669"/>
    <property type="project" value="UniProtKB-EC"/>
</dbReference>
<reference evidence="19" key="1">
    <citation type="submission" date="2022-07" db="EMBL/GenBank/DDBJ databases">
        <authorList>
            <person name="Macas J."/>
            <person name="Novak P."/>
            <person name="Neumann P."/>
        </authorList>
    </citation>
    <scope>NUCLEOTIDE SEQUENCE</scope>
</reference>
<feature type="site" description="Transition state stabilizer" evidence="15">
    <location>
        <position position="71"/>
    </location>
</feature>
<evidence type="ECO:0000259" key="18">
    <source>
        <dbReference type="PROSITE" id="PS50873"/>
    </source>
</evidence>
<keyword evidence="7 14" id="KW-0106">Calcium</keyword>
<feature type="binding site" evidence="14">
    <location>
        <position position="81"/>
    </location>
    <ligand>
        <name>Ca(2+)</name>
        <dbReference type="ChEBI" id="CHEBI:29108"/>
        <label>1</label>
    </ligand>
</feature>
<dbReference type="Pfam" id="PF00141">
    <property type="entry name" value="peroxidase"/>
    <property type="match status" value="1"/>
</dbReference>
<feature type="binding site" evidence="14">
    <location>
        <position position="257"/>
    </location>
    <ligand>
        <name>Ca(2+)</name>
        <dbReference type="ChEBI" id="CHEBI:29108"/>
        <label>2</label>
    </ligand>
</feature>
<evidence type="ECO:0000313" key="19">
    <source>
        <dbReference type="EMBL" id="CAH9103163.1"/>
    </source>
</evidence>
<dbReference type="SUPFAM" id="SSF48113">
    <property type="entry name" value="Heme-dependent peroxidases"/>
    <property type="match status" value="1"/>
</dbReference>
<evidence type="ECO:0000256" key="8">
    <source>
        <dbReference type="ARBA" id="ARBA00023002"/>
    </source>
</evidence>
<comment type="caution">
    <text evidence="19">The sequence shown here is derived from an EMBL/GenBank/DDBJ whole genome shotgun (WGS) entry which is preliminary data.</text>
</comment>
<dbReference type="InterPro" id="IPR002016">
    <property type="entry name" value="Haem_peroxidase"/>
</dbReference>
<dbReference type="AlphaFoldDB" id="A0A9P1EG19"/>
<dbReference type="InterPro" id="IPR019793">
    <property type="entry name" value="Peroxidases_heam-ligand_BS"/>
</dbReference>
<keyword evidence="9 14" id="KW-0408">Iron</keyword>
<dbReference type="GO" id="GO:0042744">
    <property type="term" value="P:hydrogen peroxide catabolic process"/>
    <property type="evidence" value="ECO:0007669"/>
    <property type="project" value="UniProtKB-KW"/>
</dbReference>
<evidence type="ECO:0000256" key="5">
    <source>
        <dbReference type="ARBA" id="ARBA00022617"/>
    </source>
</evidence>
<dbReference type="InterPro" id="IPR010255">
    <property type="entry name" value="Haem_peroxidase_sf"/>
</dbReference>